<organism evidence="1 2">
    <name type="scientific">Bacillus thuringiensis</name>
    <dbReference type="NCBI Taxonomy" id="1428"/>
    <lineage>
        <taxon>Bacteria</taxon>
        <taxon>Bacillati</taxon>
        <taxon>Bacillota</taxon>
        <taxon>Bacilli</taxon>
        <taxon>Bacillales</taxon>
        <taxon>Bacillaceae</taxon>
        <taxon>Bacillus</taxon>
        <taxon>Bacillus cereus group</taxon>
    </lineage>
</organism>
<evidence type="ECO:0000313" key="2">
    <source>
        <dbReference type="Proteomes" id="UP000191057"/>
    </source>
</evidence>
<evidence type="ECO:0000313" key="1">
    <source>
        <dbReference type="EMBL" id="AQY42561.1"/>
    </source>
</evidence>
<protein>
    <submittedName>
        <fullName evidence="1">Uncharacterized protein</fullName>
    </submittedName>
</protein>
<dbReference type="AlphaFoldDB" id="A0A9W3TJJ2"/>
<name>A0A9W3TJJ2_BACTU</name>
<keyword evidence="1" id="KW-0614">Plasmid</keyword>
<accession>A0A9W3TJJ2</accession>
<gene>
    <name evidence="1" type="ORF">B4918_32225</name>
</gene>
<sequence>MRWKKSVIVMQRKLKNDYKKNIAYQNATNIIQPIMRAIYLIIFKCYSFLTIDYFICQKFIVIFKFHQK</sequence>
<dbReference type="EMBL" id="CP020005">
    <property type="protein sequence ID" value="AQY42561.1"/>
    <property type="molecule type" value="Genomic_DNA"/>
</dbReference>
<geneLocation type="plasmid" evidence="1 2">
    <name>unnamed3</name>
</geneLocation>
<proteinExistence type="predicted"/>
<reference evidence="1 2" key="1">
    <citation type="submission" date="2017-03" db="EMBL/GenBank/DDBJ databases">
        <title>Complete genome sequence of Bacillus thuringiensis L-7601, a novel melanin producing strain.</title>
        <authorList>
            <person name="Cai J."/>
            <person name="Cao Z."/>
            <person name="Tan T."/>
        </authorList>
    </citation>
    <scope>NUCLEOTIDE SEQUENCE [LARGE SCALE GENOMIC DNA]</scope>
    <source>
        <strain evidence="1 2">L-7601</strain>
        <plasmid evidence="1 2">unnamed3</plasmid>
    </source>
</reference>
<dbReference type="Proteomes" id="UP000191057">
    <property type="component" value="Plasmid unnamed3"/>
</dbReference>